<keyword evidence="1" id="KW-0812">Transmembrane</keyword>
<dbReference type="InterPro" id="IPR002550">
    <property type="entry name" value="CNNM"/>
</dbReference>
<dbReference type="PROSITE" id="PS51846">
    <property type="entry name" value="CNNM"/>
    <property type="match status" value="1"/>
</dbReference>
<feature type="transmembrane region" description="Helical" evidence="1">
    <location>
        <begin position="50"/>
        <end position="68"/>
    </location>
</feature>
<proteinExistence type="predicted"/>
<accession>X1TPJ9</accession>
<protein>
    <recommendedName>
        <fullName evidence="2">CNNM transmembrane domain-containing protein</fullName>
    </recommendedName>
</protein>
<sequence>MAVILEPVIQEYTTSDISILIIQTIISTLIILLTAEFLPKAIFRINPNIALNLFSIPVLFFYVLFYPITK</sequence>
<comment type="caution">
    <text evidence="3">The sequence shown here is derived from an EMBL/GenBank/DDBJ whole genome shotgun (WGS) entry which is preliminary data.</text>
</comment>
<reference evidence="3" key="1">
    <citation type="journal article" date="2014" name="Front. Microbiol.">
        <title>High frequency of phylogenetically diverse reductive dehalogenase-homologous genes in deep subseafloor sedimentary metagenomes.</title>
        <authorList>
            <person name="Kawai M."/>
            <person name="Futagami T."/>
            <person name="Toyoda A."/>
            <person name="Takaki Y."/>
            <person name="Nishi S."/>
            <person name="Hori S."/>
            <person name="Arai W."/>
            <person name="Tsubouchi T."/>
            <person name="Morono Y."/>
            <person name="Uchiyama I."/>
            <person name="Ito T."/>
            <person name="Fujiyama A."/>
            <person name="Inagaki F."/>
            <person name="Takami H."/>
        </authorList>
    </citation>
    <scope>NUCLEOTIDE SEQUENCE</scope>
    <source>
        <strain evidence="3">Expedition CK06-06</strain>
    </source>
</reference>
<evidence type="ECO:0000256" key="1">
    <source>
        <dbReference type="SAM" id="Phobius"/>
    </source>
</evidence>
<keyword evidence="1" id="KW-0472">Membrane</keyword>
<dbReference type="Pfam" id="PF01595">
    <property type="entry name" value="CNNM"/>
    <property type="match status" value="1"/>
</dbReference>
<evidence type="ECO:0000259" key="2">
    <source>
        <dbReference type="PROSITE" id="PS51846"/>
    </source>
</evidence>
<dbReference type="EMBL" id="BARW01015313">
    <property type="protein sequence ID" value="GAI93306.1"/>
    <property type="molecule type" value="Genomic_DNA"/>
</dbReference>
<feature type="domain" description="CNNM transmembrane" evidence="2">
    <location>
        <begin position="1"/>
        <end position="70"/>
    </location>
</feature>
<feature type="transmembrane region" description="Helical" evidence="1">
    <location>
        <begin position="17"/>
        <end position="38"/>
    </location>
</feature>
<feature type="non-terminal residue" evidence="3">
    <location>
        <position position="70"/>
    </location>
</feature>
<keyword evidence="1" id="KW-1133">Transmembrane helix</keyword>
<name>X1TPJ9_9ZZZZ</name>
<evidence type="ECO:0000313" key="3">
    <source>
        <dbReference type="EMBL" id="GAI93306.1"/>
    </source>
</evidence>
<dbReference type="AlphaFoldDB" id="X1TPJ9"/>
<gene>
    <name evidence="3" type="ORF">S12H4_26907</name>
</gene>
<organism evidence="3">
    <name type="scientific">marine sediment metagenome</name>
    <dbReference type="NCBI Taxonomy" id="412755"/>
    <lineage>
        <taxon>unclassified sequences</taxon>
        <taxon>metagenomes</taxon>
        <taxon>ecological metagenomes</taxon>
    </lineage>
</organism>